<gene>
    <name evidence="1" type="ORF">GCM10007100_03560</name>
</gene>
<dbReference type="AlphaFoldDB" id="A0A918WFQ1"/>
<protein>
    <submittedName>
        <fullName evidence="1">Uncharacterized protein</fullName>
    </submittedName>
</protein>
<dbReference type="EMBL" id="BMXI01000001">
    <property type="protein sequence ID" value="GHC41928.1"/>
    <property type="molecule type" value="Genomic_DNA"/>
</dbReference>
<organism evidence="1 2">
    <name type="scientific">Roseibacillus persicicus</name>
    <dbReference type="NCBI Taxonomy" id="454148"/>
    <lineage>
        <taxon>Bacteria</taxon>
        <taxon>Pseudomonadati</taxon>
        <taxon>Verrucomicrobiota</taxon>
        <taxon>Verrucomicrobiia</taxon>
        <taxon>Verrucomicrobiales</taxon>
        <taxon>Verrucomicrobiaceae</taxon>
        <taxon>Roseibacillus</taxon>
    </lineage>
</organism>
<evidence type="ECO:0000313" key="2">
    <source>
        <dbReference type="Proteomes" id="UP000644507"/>
    </source>
</evidence>
<proteinExistence type="predicted"/>
<evidence type="ECO:0000313" key="1">
    <source>
        <dbReference type="EMBL" id="GHC41928.1"/>
    </source>
</evidence>
<dbReference type="Proteomes" id="UP000644507">
    <property type="component" value="Unassembled WGS sequence"/>
</dbReference>
<name>A0A918WFQ1_9BACT</name>
<reference evidence="1" key="2">
    <citation type="submission" date="2020-09" db="EMBL/GenBank/DDBJ databases">
        <authorList>
            <person name="Sun Q."/>
            <person name="Kim S."/>
        </authorList>
    </citation>
    <scope>NUCLEOTIDE SEQUENCE</scope>
    <source>
        <strain evidence="1">KCTC 12988</strain>
    </source>
</reference>
<keyword evidence="2" id="KW-1185">Reference proteome</keyword>
<accession>A0A918WFQ1</accession>
<reference evidence="1" key="1">
    <citation type="journal article" date="2014" name="Int. J. Syst. Evol. Microbiol.">
        <title>Complete genome sequence of Corynebacterium casei LMG S-19264T (=DSM 44701T), isolated from a smear-ripened cheese.</title>
        <authorList>
            <consortium name="US DOE Joint Genome Institute (JGI-PGF)"/>
            <person name="Walter F."/>
            <person name="Albersmeier A."/>
            <person name="Kalinowski J."/>
            <person name="Ruckert C."/>
        </authorList>
    </citation>
    <scope>NUCLEOTIDE SEQUENCE</scope>
    <source>
        <strain evidence="1">KCTC 12988</strain>
    </source>
</reference>
<dbReference type="RefSeq" id="WP_189566793.1">
    <property type="nucleotide sequence ID" value="NZ_BMXI01000001.1"/>
</dbReference>
<sequence length="83" mass="8875">MEITNLTKKPLSVPLPAGKRLFLGPGKSGQINWKAAERPAVQALIESGEVKVSQEGKKGTKAKGVARIDTHAPSYTGSFYSNH</sequence>
<comment type="caution">
    <text evidence="1">The sequence shown here is derived from an EMBL/GenBank/DDBJ whole genome shotgun (WGS) entry which is preliminary data.</text>
</comment>